<reference evidence="7" key="1">
    <citation type="submission" date="2025-08" db="UniProtKB">
        <authorList>
            <consortium name="RefSeq"/>
        </authorList>
    </citation>
    <scope>IDENTIFICATION</scope>
    <source>
        <tissue evidence="7">Gonad</tissue>
    </source>
</reference>
<dbReference type="Proteomes" id="UP000515135">
    <property type="component" value="Unplaced"/>
</dbReference>
<evidence type="ECO:0000256" key="1">
    <source>
        <dbReference type="ARBA" id="ARBA00005964"/>
    </source>
</evidence>
<dbReference type="AlphaFoldDB" id="A0A6P4YVV8"/>
<keyword evidence="6" id="KW-1185">Reference proteome</keyword>
<dbReference type="InterPro" id="IPR029058">
    <property type="entry name" value="AB_hydrolase_fold"/>
</dbReference>
<dbReference type="PANTHER" id="PTHR11559">
    <property type="entry name" value="CARBOXYLESTERASE"/>
    <property type="match status" value="1"/>
</dbReference>
<dbReference type="KEGG" id="bbel:109467776"/>
<evidence type="ECO:0000313" key="7">
    <source>
        <dbReference type="RefSeq" id="XP_019621386.1"/>
    </source>
</evidence>
<dbReference type="PROSITE" id="PS00122">
    <property type="entry name" value="CARBOXYLESTERASE_B_1"/>
    <property type="match status" value="1"/>
</dbReference>
<dbReference type="Gene3D" id="3.40.50.1820">
    <property type="entry name" value="alpha/beta hydrolase"/>
    <property type="match status" value="1"/>
</dbReference>
<dbReference type="RefSeq" id="XP_019621386.1">
    <property type="nucleotide sequence ID" value="XM_019765827.1"/>
</dbReference>
<feature type="signal peptide" evidence="3">
    <location>
        <begin position="1"/>
        <end position="35"/>
    </location>
</feature>
<evidence type="ECO:0000259" key="5">
    <source>
        <dbReference type="Pfam" id="PF00135"/>
    </source>
</evidence>
<feature type="domain" description="Carboxylesterase type B" evidence="5">
    <location>
        <begin position="54"/>
        <end position="576"/>
    </location>
</feature>
<dbReference type="OrthoDB" id="3200163at2759"/>
<comment type="similarity">
    <text evidence="1 3">Belongs to the type-B carboxylesterase/lipase family.</text>
</comment>
<dbReference type="GO" id="GO:0016787">
    <property type="term" value="F:hydrolase activity"/>
    <property type="evidence" value="ECO:0007669"/>
    <property type="project" value="UniProtKB-KW"/>
</dbReference>
<feature type="region of interest" description="Disordered" evidence="4">
    <location>
        <begin position="35"/>
        <end position="54"/>
    </location>
</feature>
<dbReference type="InterPro" id="IPR050309">
    <property type="entry name" value="Type-B_Carboxylest/Lipase"/>
</dbReference>
<proteinExistence type="inferred from homology"/>
<dbReference type="Pfam" id="PF00135">
    <property type="entry name" value="COesterase"/>
    <property type="match status" value="1"/>
</dbReference>
<accession>A0A6P4YVV8</accession>
<sequence length="613" mass="69051">MNKSRRTIYAMQAAAVRSSLAWWILLVTCPGLPNGRPNDSPPHGSPTDQGDDVVASTVNGRLRGRKEHVTDDNMQVYIFQGVPYARPPLGDLRFQAPLPHAPWTGVRNATRHGAHCAQDIPDGRWFFHSIPLFMPHDRISEDCLFLDVYTPTMDTSARLAVLFFIHGGGLFSGSGAQYDGRALAALGNIVVVIINYRLDALGFLGTGDEKTPWNVGFLDQISALRWVQSNIHFFGGDPEQVTIAGQSAGGLSVDLLVLSPLTDGLFHRAISQSGAAMTIPPHVYTNKRLPVDDFVRSSWMCPENLPLSETLACLRNASTEDFVKVLPKTAWNGPVVDGFFLPDHPKTLLKNGPVKNIEYLLGVTNHELGYIVLGENAWFWNYITNHCRRDIRRKIVLSYGNHFQCKEGVDLSKFIPNALLDLYMEELDPLNQILGDIIMTVPTVNTAMYAADIPVYLYEFQHRPSWHHNKPDHIKADHGDDLLFVFGAPFFDWPRNPENTTWRLNFTEDERALSRKLLSYWTNFVKTGDPNRRDTDTTPDLDLETWPRYSREDQAYLQLDLNISTAHRLKEQKVQLINNMLTCSSAGVRLDRTWTLTTLCHCLLVSVLYLGIS</sequence>
<dbReference type="SUPFAM" id="SSF53474">
    <property type="entry name" value="alpha/beta-Hydrolases"/>
    <property type="match status" value="1"/>
</dbReference>
<dbReference type="InterPro" id="IPR019826">
    <property type="entry name" value="Carboxylesterase_B_AS"/>
</dbReference>
<evidence type="ECO:0000256" key="2">
    <source>
        <dbReference type="ARBA" id="ARBA00022801"/>
    </source>
</evidence>
<evidence type="ECO:0000313" key="6">
    <source>
        <dbReference type="Proteomes" id="UP000515135"/>
    </source>
</evidence>
<dbReference type="GeneID" id="109467776"/>
<evidence type="ECO:0000256" key="3">
    <source>
        <dbReference type="RuleBase" id="RU361235"/>
    </source>
</evidence>
<gene>
    <name evidence="7" type="primary">LOC109467776</name>
</gene>
<dbReference type="FunFam" id="3.40.50.1820:FF:000128">
    <property type="entry name" value="Carboxylic ester hydrolase"/>
    <property type="match status" value="1"/>
</dbReference>
<keyword evidence="3" id="KW-0732">Signal</keyword>
<keyword evidence="2 3" id="KW-0378">Hydrolase</keyword>
<organism evidence="6 7">
    <name type="scientific">Branchiostoma belcheri</name>
    <name type="common">Amphioxus</name>
    <dbReference type="NCBI Taxonomy" id="7741"/>
    <lineage>
        <taxon>Eukaryota</taxon>
        <taxon>Metazoa</taxon>
        <taxon>Chordata</taxon>
        <taxon>Cephalochordata</taxon>
        <taxon>Leptocardii</taxon>
        <taxon>Amphioxiformes</taxon>
        <taxon>Branchiostomatidae</taxon>
        <taxon>Branchiostoma</taxon>
    </lineage>
</organism>
<feature type="chain" id="PRO_5028516510" description="Carboxylic ester hydrolase" evidence="3">
    <location>
        <begin position="36"/>
        <end position="613"/>
    </location>
</feature>
<dbReference type="InterPro" id="IPR019819">
    <property type="entry name" value="Carboxylesterase_B_CS"/>
</dbReference>
<protein>
    <recommendedName>
        <fullName evidence="3">Carboxylic ester hydrolase</fullName>
        <ecNumber evidence="3">3.1.1.-</ecNumber>
    </recommendedName>
</protein>
<dbReference type="EC" id="3.1.1.-" evidence="3"/>
<dbReference type="InterPro" id="IPR002018">
    <property type="entry name" value="CarbesteraseB"/>
</dbReference>
<name>A0A6P4YVV8_BRABE</name>
<dbReference type="PROSITE" id="PS00941">
    <property type="entry name" value="CARBOXYLESTERASE_B_2"/>
    <property type="match status" value="1"/>
</dbReference>
<evidence type="ECO:0000256" key="4">
    <source>
        <dbReference type="SAM" id="MobiDB-lite"/>
    </source>
</evidence>